<dbReference type="SUPFAM" id="SSF54928">
    <property type="entry name" value="RNA-binding domain, RBD"/>
    <property type="match status" value="2"/>
</dbReference>
<feature type="compositionally biased region" description="Low complexity" evidence="4">
    <location>
        <begin position="237"/>
        <end position="253"/>
    </location>
</feature>
<dbReference type="InterPro" id="IPR012677">
    <property type="entry name" value="Nucleotide-bd_a/b_plait_sf"/>
</dbReference>
<dbReference type="InterPro" id="IPR036053">
    <property type="entry name" value="PABP-dom"/>
</dbReference>
<evidence type="ECO:0000259" key="5">
    <source>
        <dbReference type="PROSITE" id="PS50102"/>
    </source>
</evidence>
<dbReference type="EMBL" id="JANBPU010000093">
    <property type="protein sequence ID" value="KAJ1916752.1"/>
    <property type="molecule type" value="Genomic_DNA"/>
</dbReference>
<evidence type="ECO:0000313" key="6">
    <source>
        <dbReference type="EMBL" id="KAJ1916752.1"/>
    </source>
</evidence>
<dbReference type="OrthoDB" id="6159137at2759"/>
<dbReference type="SMART" id="SM00360">
    <property type="entry name" value="RRM"/>
    <property type="match status" value="2"/>
</dbReference>
<dbReference type="CDD" id="cd00590">
    <property type="entry name" value="RRM_SF"/>
    <property type="match status" value="2"/>
</dbReference>
<dbReference type="Proteomes" id="UP001150538">
    <property type="component" value="Unassembled WGS sequence"/>
</dbReference>
<feature type="region of interest" description="Disordered" evidence="4">
    <location>
        <begin position="630"/>
        <end position="649"/>
    </location>
</feature>
<feature type="region of interest" description="Disordered" evidence="4">
    <location>
        <begin position="237"/>
        <end position="306"/>
    </location>
</feature>
<feature type="compositionally biased region" description="Low complexity" evidence="4">
    <location>
        <begin position="292"/>
        <end position="302"/>
    </location>
</feature>
<reference evidence="6" key="1">
    <citation type="submission" date="2022-07" db="EMBL/GenBank/DDBJ databases">
        <title>Phylogenomic reconstructions and comparative analyses of Kickxellomycotina fungi.</title>
        <authorList>
            <person name="Reynolds N.K."/>
            <person name="Stajich J.E."/>
            <person name="Barry K."/>
            <person name="Grigoriev I.V."/>
            <person name="Crous P."/>
            <person name="Smith M.E."/>
        </authorList>
    </citation>
    <scope>NUCLEOTIDE SEQUENCE</scope>
    <source>
        <strain evidence="6">NBRC 100468</strain>
    </source>
</reference>
<evidence type="ECO:0000256" key="1">
    <source>
        <dbReference type="ARBA" id="ARBA00022737"/>
    </source>
</evidence>
<evidence type="ECO:0000313" key="7">
    <source>
        <dbReference type="Proteomes" id="UP001150538"/>
    </source>
</evidence>
<feature type="region of interest" description="Disordered" evidence="4">
    <location>
        <begin position="392"/>
        <end position="467"/>
    </location>
</feature>
<dbReference type="PROSITE" id="PS50102">
    <property type="entry name" value="RRM"/>
    <property type="match status" value="2"/>
</dbReference>
<evidence type="ECO:0000256" key="2">
    <source>
        <dbReference type="ARBA" id="ARBA00022884"/>
    </source>
</evidence>
<evidence type="ECO:0000256" key="4">
    <source>
        <dbReference type="SAM" id="MobiDB-lite"/>
    </source>
</evidence>
<gene>
    <name evidence="6" type="ORF">H4219_003622</name>
</gene>
<dbReference type="InterPro" id="IPR035979">
    <property type="entry name" value="RBD_domain_sf"/>
</dbReference>
<feature type="domain" description="RRM" evidence="5">
    <location>
        <begin position="151"/>
        <end position="228"/>
    </location>
</feature>
<evidence type="ECO:0000256" key="3">
    <source>
        <dbReference type="PROSITE-ProRule" id="PRU00176"/>
    </source>
</evidence>
<feature type="domain" description="RRM" evidence="5">
    <location>
        <begin position="312"/>
        <end position="390"/>
    </location>
</feature>
<proteinExistence type="predicted"/>
<feature type="region of interest" description="Disordered" evidence="4">
    <location>
        <begin position="565"/>
        <end position="602"/>
    </location>
</feature>
<dbReference type="GO" id="GO:0003723">
    <property type="term" value="F:RNA binding"/>
    <property type="evidence" value="ECO:0007669"/>
    <property type="project" value="UniProtKB-UniRule"/>
</dbReference>
<organism evidence="6 7">
    <name type="scientific">Mycoemilia scoparia</name>
    <dbReference type="NCBI Taxonomy" id="417184"/>
    <lineage>
        <taxon>Eukaryota</taxon>
        <taxon>Fungi</taxon>
        <taxon>Fungi incertae sedis</taxon>
        <taxon>Zoopagomycota</taxon>
        <taxon>Kickxellomycotina</taxon>
        <taxon>Kickxellomycetes</taxon>
        <taxon>Kickxellales</taxon>
        <taxon>Kickxellaceae</taxon>
        <taxon>Mycoemilia</taxon>
    </lineage>
</organism>
<protein>
    <recommendedName>
        <fullName evidence="5">RRM domain-containing protein</fullName>
    </recommendedName>
</protein>
<feature type="compositionally biased region" description="Polar residues" evidence="4">
    <location>
        <begin position="630"/>
        <end position="644"/>
    </location>
</feature>
<dbReference type="Gene3D" id="1.10.1900.10">
    <property type="entry name" value="c-terminal domain of poly(a) binding protein"/>
    <property type="match status" value="1"/>
</dbReference>
<dbReference type="Gene3D" id="3.30.70.330">
    <property type="match status" value="2"/>
</dbReference>
<dbReference type="Pfam" id="PF00076">
    <property type="entry name" value="RRM_1"/>
    <property type="match status" value="2"/>
</dbReference>
<keyword evidence="1" id="KW-0677">Repeat</keyword>
<name>A0A9W7ZYD7_9FUNG</name>
<dbReference type="InterPro" id="IPR000504">
    <property type="entry name" value="RRM_dom"/>
</dbReference>
<accession>A0A9W7ZYD7</accession>
<comment type="caution">
    <text evidence="6">The sequence shown here is derived from an EMBL/GenBank/DDBJ whole genome shotgun (WGS) entry which is preliminary data.</text>
</comment>
<dbReference type="SUPFAM" id="SSF63570">
    <property type="entry name" value="PABC (PABP) domain"/>
    <property type="match status" value="1"/>
</dbReference>
<feature type="compositionally biased region" description="Low complexity" evidence="4">
    <location>
        <begin position="567"/>
        <end position="583"/>
    </location>
</feature>
<dbReference type="PANTHER" id="PTHR24012">
    <property type="entry name" value="RNA BINDING PROTEIN"/>
    <property type="match status" value="1"/>
</dbReference>
<keyword evidence="7" id="KW-1185">Reference proteome</keyword>
<dbReference type="AlphaFoldDB" id="A0A9W7ZYD7"/>
<keyword evidence="2 3" id="KW-0694">RNA-binding</keyword>
<sequence>MTPYVEAGSTGAKGRSLGIQGSAYRPSSRVQTPRSQQFEREGKSISLVPSTKPDPVADILEKFEACKLYFWGIAGDALPQLQEQLVAYNGIKLNVYPGNTDEYSGDVLFETPRDTEKAFACLNNFRFKDTQSTLYLSPLGVEQAVAETSNLKVRVNHIPENADTSTLYDFLRVIGPVHSCYVAKDHNGNNKDYAVGSYFNQTDVDSAVENLNFSEYIGSTVSLQSFTDRRPNTLRSVSSSLHSSATPATSSPRLNDFSQLSISTPTTESSVPATPSRLGAETPHQRNPRSSTPGIPGTPTPGQGLGGVIVPGKLFITNLHPTVSHSELFQLFKPFGFIHTARVSVDDSNKKSRGHGIVQFGNPHHAMNALNGLQGIELKGRKITIYQYEHVSKDGSTPRRPHTSMQNAHQQDPDLLPRPQSGLSKVDVSPSVARNSLVTPVPPSPSVGRAPSRFSIAEPPATPTSDPLLDSMMLENLSIAARSEVLTQKLIAQVSTNPSLDIEGAPEIIATLVKCEVGDVIRMINDSSFLESQWISAREYNRHSPPSALQTQSVREAIHRCDSKGMSESLSLSSQQSNQFNNGSHRRYSGQSAVNTRVDSPSYGGSPIKLSSSVKSASIVTSSPLKLAATSTMTPPNSAIPVSTTGGGDPETEEFIELLMSKPEVERKQKLGSKLFPLIKGLGFKDCTKLTVWILDNMFNDIHNLAYSMNDPIRLQNIAKEAEKALSSK</sequence>
<feature type="region of interest" description="Disordered" evidence="4">
    <location>
        <begin position="1"/>
        <end position="43"/>
    </location>
</feature>
<feature type="compositionally biased region" description="Polar residues" evidence="4">
    <location>
        <begin position="589"/>
        <end position="599"/>
    </location>
</feature>
<feature type="compositionally biased region" description="Polar residues" evidence="4">
    <location>
        <begin position="256"/>
        <end position="273"/>
    </location>
</feature>